<dbReference type="Proteomes" id="UP001501699">
    <property type="component" value="Unassembled WGS sequence"/>
</dbReference>
<keyword evidence="2" id="KW-1185">Reference proteome</keyword>
<comment type="caution">
    <text evidence="1">The sequence shown here is derived from an EMBL/GenBank/DDBJ whole genome shotgun (WGS) entry which is preliminary data.</text>
</comment>
<accession>A0ABP8VQD9</accession>
<gene>
    <name evidence="1" type="ORF">GCM10023262_16880</name>
</gene>
<evidence type="ECO:0000313" key="2">
    <source>
        <dbReference type="Proteomes" id="UP001501699"/>
    </source>
</evidence>
<proteinExistence type="predicted"/>
<sequence length="41" mass="4688">MTYACKRATNVLTVIILKHLLTKLMAAFLREKISKQNSKPL</sequence>
<protein>
    <submittedName>
        <fullName evidence="1">Uncharacterized protein</fullName>
    </submittedName>
</protein>
<reference evidence="2" key="1">
    <citation type="journal article" date="2019" name="Int. J. Syst. Evol. Microbiol.">
        <title>The Global Catalogue of Microorganisms (GCM) 10K type strain sequencing project: providing services to taxonomists for standard genome sequencing and annotation.</title>
        <authorList>
            <consortium name="The Broad Institute Genomics Platform"/>
            <consortium name="The Broad Institute Genome Sequencing Center for Infectious Disease"/>
            <person name="Wu L."/>
            <person name="Ma J."/>
        </authorList>
    </citation>
    <scope>NUCLEOTIDE SEQUENCE [LARGE SCALE GENOMIC DNA]</scope>
    <source>
        <strain evidence="2">JCM 17714</strain>
    </source>
</reference>
<evidence type="ECO:0000313" key="1">
    <source>
        <dbReference type="EMBL" id="GAA4669074.1"/>
    </source>
</evidence>
<organism evidence="1 2">
    <name type="scientific">Bartonella pachyuromydis</name>
    <dbReference type="NCBI Taxonomy" id="931097"/>
    <lineage>
        <taxon>Bacteria</taxon>
        <taxon>Pseudomonadati</taxon>
        <taxon>Pseudomonadota</taxon>
        <taxon>Alphaproteobacteria</taxon>
        <taxon>Hyphomicrobiales</taxon>
        <taxon>Bartonellaceae</taxon>
        <taxon>Bartonella</taxon>
    </lineage>
</organism>
<dbReference type="EMBL" id="BAABJA010000061">
    <property type="protein sequence ID" value="GAA4669074.1"/>
    <property type="molecule type" value="Genomic_DNA"/>
</dbReference>
<name>A0ABP8VQD9_9HYPH</name>